<keyword evidence="2" id="KW-1185">Reference proteome</keyword>
<dbReference type="PANTHER" id="PTHR22640:SF2">
    <property type="entry name" value="STRUCTURAL MAINTENANCE OF CHROMOSOMES FLEXIBLE HINGE DOMAIN-CONTAINING PROTEIN 1"/>
    <property type="match status" value="1"/>
</dbReference>
<evidence type="ECO:0000313" key="2">
    <source>
        <dbReference type="Proteomes" id="UP000288716"/>
    </source>
</evidence>
<dbReference type="PANTHER" id="PTHR22640">
    <property type="entry name" value="STRUCTURAL MAINTENANCE OF CHROMOSOMES FLEXIBLE HINGE DOMAIN-CONTAINING PROTEIN 1"/>
    <property type="match status" value="1"/>
</dbReference>
<dbReference type="AlphaFoldDB" id="A0A443RSL6"/>
<dbReference type="VEuPathDB" id="VectorBase:LDEU013785"/>
<comment type="caution">
    <text evidence="1">The sequence shown here is derived from an EMBL/GenBank/DDBJ whole genome shotgun (WGS) entry which is preliminary data.</text>
</comment>
<accession>A0A443RSL6</accession>
<dbReference type="OrthoDB" id="6513515at2759"/>
<gene>
    <name evidence="1" type="ORF">B4U80_04828</name>
</gene>
<protein>
    <submittedName>
        <fullName evidence="1">Structural maintenance of chromosomes flexible hinge domain-containing protein 1-like protein</fullName>
    </submittedName>
</protein>
<dbReference type="GO" id="GO:0006302">
    <property type="term" value="P:double-strand break repair"/>
    <property type="evidence" value="ECO:0007669"/>
    <property type="project" value="InterPro"/>
</dbReference>
<proteinExistence type="predicted"/>
<evidence type="ECO:0000313" key="1">
    <source>
        <dbReference type="EMBL" id="RWS18255.1"/>
    </source>
</evidence>
<feature type="non-terminal residue" evidence="1">
    <location>
        <position position="174"/>
    </location>
</feature>
<dbReference type="Proteomes" id="UP000288716">
    <property type="component" value="Unassembled WGS sequence"/>
</dbReference>
<name>A0A443RSL6_9ACAR</name>
<sequence length="174" mass="20180">MKSQDLVNWAKYKYSRLNRQNRDFSPPRKVKKTETQECPKFLNSQLSYFGGGGKQAGFFMGTAVRMISKYKQSKEVHEFLLSDEQFKEKEARKEKIFEGNVISRQPGDDSHISDSSPIGEIQRSIVKEERSKSNFTSVVITNIQPNHVKYLRSDFNSLVTQLAHIYHYYLHGPP</sequence>
<reference evidence="1 2" key="1">
    <citation type="journal article" date="2018" name="Gigascience">
        <title>Genomes of trombidid mites reveal novel predicted allergens and laterally-transferred genes associated with secondary metabolism.</title>
        <authorList>
            <person name="Dong X."/>
            <person name="Chaisiri K."/>
            <person name="Xia D."/>
            <person name="Armstrong S.D."/>
            <person name="Fang Y."/>
            <person name="Donnelly M.J."/>
            <person name="Kadowaki T."/>
            <person name="McGarry J.W."/>
            <person name="Darby A.C."/>
            <person name="Makepeace B.L."/>
        </authorList>
    </citation>
    <scope>NUCLEOTIDE SEQUENCE [LARGE SCALE GENOMIC DNA]</scope>
    <source>
        <strain evidence="1">UoL-UT</strain>
    </source>
</reference>
<dbReference type="InterPro" id="IPR038892">
    <property type="entry name" value="SMCHD1"/>
</dbReference>
<organism evidence="1 2">
    <name type="scientific">Leptotrombidium deliense</name>
    <dbReference type="NCBI Taxonomy" id="299467"/>
    <lineage>
        <taxon>Eukaryota</taxon>
        <taxon>Metazoa</taxon>
        <taxon>Ecdysozoa</taxon>
        <taxon>Arthropoda</taxon>
        <taxon>Chelicerata</taxon>
        <taxon>Arachnida</taxon>
        <taxon>Acari</taxon>
        <taxon>Acariformes</taxon>
        <taxon>Trombidiformes</taxon>
        <taxon>Prostigmata</taxon>
        <taxon>Anystina</taxon>
        <taxon>Parasitengona</taxon>
        <taxon>Trombiculoidea</taxon>
        <taxon>Trombiculidae</taxon>
        <taxon>Leptotrombidium</taxon>
    </lineage>
</organism>
<dbReference type="EMBL" id="NCKV01042887">
    <property type="protein sequence ID" value="RWS18255.1"/>
    <property type="molecule type" value="Genomic_DNA"/>
</dbReference>